<accession>A0A895XS73</accession>
<keyword evidence="3" id="KW-1185">Reference proteome</keyword>
<proteinExistence type="predicted"/>
<evidence type="ECO:0000313" key="2">
    <source>
        <dbReference type="EMBL" id="QSB05406.1"/>
    </source>
</evidence>
<evidence type="ECO:0000313" key="3">
    <source>
        <dbReference type="Proteomes" id="UP000662939"/>
    </source>
</evidence>
<name>A0A895XS73_9ACTN</name>
<dbReference type="AlphaFoldDB" id="A0A895XS73"/>
<feature type="region of interest" description="Disordered" evidence="1">
    <location>
        <begin position="1"/>
        <end position="26"/>
    </location>
</feature>
<organism evidence="2 3">
    <name type="scientific">Natronoglycomyces albus</name>
    <dbReference type="NCBI Taxonomy" id="2811108"/>
    <lineage>
        <taxon>Bacteria</taxon>
        <taxon>Bacillati</taxon>
        <taxon>Actinomycetota</taxon>
        <taxon>Actinomycetes</taxon>
        <taxon>Glycomycetales</taxon>
        <taxon>Glycomycetaceae</taxon>
        <taxon>Natronoglycomyces</taxon>
    </lineage>
</organism>
<protein>
    <submittedName>
        <fullName evidence="2">Uncharacterized protein</fullName>
    </submittedName>
</protein>
<feature type="compositionally biased region" description="Polar residues" evidence="1">
    <location>
        <begin position="1"/>
        <end position="12"/>
    </location>
</feature>
<sequence>MNDHMNTSTNVSDEAEEWGDVSPAGCGTEAPIANRGSVGSVENWLVLNAADQIVEVGQLLRQQVRTLDYVTPDLLTDGRT</sequence>
<dbReference type="EMBL" id="CP070496">
    <property type="protein sequence ID" value="QSB05406.1"/>
    <property type="molecule type" value="Genomic_DNA"/>
</dbReference>
<dbReference type="RefSeq" id="WP_213171414.1">
    <property type="nucleotide sequence ID" value="NZ_CP070496.1"/>
</dbReference>
<evidence type="ECO:0000256" key="1">
    <source>
        <dbReference type="SAM" id="MobiDB-lite"/>
    </source>
</evidence>
<gene>
    <name evidence="2" type="ORF">JQS30_00205</name>
</gene>
<dbReference type="KEGG" id="nav:JQS30_00205"/>
<dbReference type="Proteomes" id="UP000662939">
    <property type="component" value="Chromosome"/>
</dbReference>
<reference evidence="2" key="1">
    <citation type="submission" date="2021-02" db="EMBL/GenBank/DDBJ databases">
        <title>Natronoglycomyces albus gen. nov., sp. nov, a haloalkaliphilic actinobacterium from a soda solonchak soil.</title>
        <authorList>
            <person name="Sorokin D.Y."/>
            <person name="Khijniak T.V."/>
            <person name="Zakharycheva A.P."/>
            <person name="Boueva O.V."/>
            <person name="Ariskina E.V."/>
            <person name="Hahnke R.L."/>
            <person name="Bunk B."/>
            <person name="Sproer C."/>
            <person name="Schumann P."/>
            <person name="Evtushenko L.I."/>
            <person name="Kublanov I.V."/>
        </authorList>
    </citation>
    <scope>NUCLEOTIDE SEQUENCE</scope>
    <source>
        <strain evidence="2">DSM 106290</strain>
    </source>
</reference>